<dbReference type="SUPFAM" id="SSF47413">
    <property type="entry name" value="lambda repressor-like DNA-binding domains"/>
    <property type="match status" value="1"/>
</dbReference>
<gene>
    <name evidence="2" type="ORF">FHS82_000831</name>
</gene>
<feature type="domain" description="HTH cro/C1-type" evidence="1">
    <location>
        <begin position="16"/>
        <end position="70"/>
    </location>
</feature>
<dbReference type="InterPro" id="IPR010982">
    <property type="entry name" value="Lambda_DNA-bd_dom_sf"/>
</dbReference>
<dbReference type="SMART" id="SM00530">
    <property type="entry name" value="HTH_XRE"/>
    <property type="match status" value="1"/>
</dbReference>
<organism evidence="2 3">
    <name type="scientific">Pseudochelatococcus lubricantis</name>
    <dbReference type="NCBI Taxonomy" id="1538102"/>
    <lineage>
        <taxon>Bacteria</taxon>
        <taxon>Pseudomonadati</taxon>
        <taxon>Pseudomonadota</taxon>
        <taxon>Alphaproteobacteria</taxon>
        <taxon>Hyphomicrobiales</taxon>
        <taxon>Chelatococcaceae</taxon>
        <taxon>Pseudochelatococcus</taxon>
    </lineage>
</organism>
<dbReference type="EMBL" id="JAASQI010000002">
    <property type="protein sequence ID" value="NIJ57005.1"/>
    <property type="molecule type" value="Genomic_DNA"/>
</dbReference>
<dbReference type="Pfam" id="PF01381">
    <property type="entry name" value="HTH_3"/>
    <property type="match status" value="1"/>
</dbReference>
<evidence type="ECO:0000259" key="1">
    <source>
        <dbReference type="PROSITE" id="PS50943"/>
    </source>
</evidence>
<keyword evidence="3" id="KW-1185">Reference proteome</keyword>
<sequence length="136" mass="15108">MTTTANKIDKHVGSRVKARRQELGISQEKLGNALGVTFQQVQKYEKGTNRISASRLQQIGAVLGVPAAFFFEGLQELATTVPGFTERATAPYMPEVISTEEGLQLIRAFLRIPDQNVRRRIIELVESIACQPTLPR</sequence>
<reference evidence="2 3" key="1">
    <citation type="submission" date="2020-03" db="EMBL/GenBank/DDBJ databases">
        <title>Genomic Encyclopedia of Type Strains, Phase IV (KMG-IV): sequencing the most valuable type-strain genomes for metagenomic binning, comparative biology and taxonomic classification.</title>
        <authorList>
            <person name="Goeker M."/>
        </authorList>
    </citation>
    <scope>NUCLEOTIDE SEQUENCE [LARGE SCALE GENOMIC DNA]</scope>
    <source>
        <strain evidence="2 3">DSM 103870</strain>
    </source>
</reference>
<evidence type="ECO:0000313" key="2">
    <source>
        <dbReference type="EMBL" id="NIJ57005.1"/>
    </source>
</evidence>
<dbReference type="PROSITE" id="PS50943">
    <property type="entry name" value="HTH_CROC1"/>
    <property type="match status" value="1"/>
</dbReference>
<proteinExistence type="predicted"/>
<dbReference type="Proteomes" id="UP001429580">
    <property type="component" value="Unassembled WGS sequence"/>
</dbReference>
<name>A0ABX0UYK0_9HYPH</name>
<accession>A0ABX0UYK0</accession>
<dbReference type="CDD" id="cd00093">
    <property type="entry name" value="HTH_XRE"/>
    <property type="match status" value="1"/>
</dbReference>
<dbReference type="InterPro" id="IPR001387">
    <property type="entry name" value="Cro/C1-type_HTH"/>
</dbReference>
<protein>
    <submittedName>
        <fullName evidence="2">Transcriptional regulator with XRE-family HTH domain</fullName>
    </submittedName>
</protein>
<dbReference type="Gene3D" id="1.10.260.40">
    <property type="entry name" value="lambda repressor-like DNA-binding domains"/>
    <property type="match status" value="1"/>
</dbReference>
<evidence type="ECO:0000313" key="3">
    <source>
        <dbReference type="Proteomes" id="UP001429580"/>
    </source>
</evidence>
<comment type="caution">
    <text evidence="2">The sequence shown here is derived from an EMBL/GenBank/DDBJ whole genome shotgun (WGS) entry which is preliminary data.</text>
</comment>